<proteinExistence type="predicted"/>
<feature type="non-terminal residue" evidence="2">
    <location>
        <position position="161"/>
    </location>
</feature>
<accession>A0A7J6KSN6</accession>
<feature type="region of interest" description="Disordered" evidence="1">
    <location>
        <begin position="71"/>
        <end position="90"/>
    </location>
</feature>
<gene>
    <name evidence="3" type="ORF">FOL46_000662</name>
    <name evidence="2" type="ORF">FOZ61_000696</name>
</gene>
<evidence type="ECO:0000313" key="5">
    <source>
        <dbReference type="Proteomes" id="UP000572268"/>
    </source>
</evidence>
<dbReference type="AlphaFoldDB" id="A0A7J6KSN6"/>
<evidence type="ECO:0000313" key="2">
    <source>
        <dbReference type="EMBL" id="KAF4650070.1"/>
    </source>
</evidence>
<dbReference type="Proteomes" id="UP000570595">
    <property type="component" value="Unassembled WGS sequence"/>
</dbReference>
<dbReference type="EMBL" id="JABAHT010001135">
    <property type="protein sequence ID" value="KAF4650070.1"/>
    <property type="molecule type" value="Genomic_DNA"/>
</dbReference>
<dbReference type="Proteomes" id="UP000572268">
    <property type="component" value="Unassembled WGS sequence"/>
</dbReference>
<evidence type="ECO:0000256" key="1">
    <source>
        <dbReference type="SAM" id="MobiDB-lite"/>
    </source>
</evidence>
<comment type="caution">
    <text evidence="2">The sequence shown here is derived from an EMBL/GenBank/DDBJ whole genome shotgun (WGS) entry which is preliminary data.</text>
</comment>
<evidence type="ECO:0000313" key="4">
    <source>
        <dbReference type="Proteomes" id="UP000570595"/>
    </source>
</evidence>
<evidence type="ECO:0000313" key="3">
    <source>
        <dbReference type="EMBL" id="KAF4650906.1"/>
    </source>
</evidence>
<name>A0A7J6KSN6_PEROL</name>
<feature type="region of interest" description="Disordered" evidence="1">
    <location>
        <begin position="137"/>
        <end position="161"/>
    </location>
</feature>
<feature type="compositionally biased region" description="Acidic residues" evidence="1">
    <location>
        <begin position="152"/>
        <end position="161"/>
    </location>
</feature>
<dbReference type="EMBL" id="JABANN010001150">
    <property type="protein sequence ID" value="KAF4650906.1"/>
    <property type="molecule type" value="Genomic_DNA"/>
</dbReference>
<sequence length="161" mass="17818">MGEYTVGFMAMKHIHTLSALEKEMRTTLIDYVSLEADVLGKASQGDVELTETGALAERQYNAGTLGIRRSKRSVDNTDRDGKGVFLMDTSRSDDDEEDLLASSILGTTLPPRRQLSLAPFYDSTGIMYYYNFTTGEKMRRSPVDPSAPGKGDDDETNDDDD</sequence>
<protein>
    <submittedName>
        <fullName evidence="2">Uncharacterized protein</fullName>
    </submittedName>
</protein>
<reference evidence="4 5" key="1">
    <citation type="submission" date="2020-04" db="EMBL/GenBank/DDBJ databases">
        <title>Perkinsus olseni comparative genomics.</title>
        <authorList>
            <person name="Bogema D.R."/>
        </authorList>
    </citation>
    <scope>NUCLEOTIDE SEQUENCE [LARGE SCALE GENOMIC DNA]</scope>
    <source>
        <strain evidence="2">ATCC PRA-179</strain>
        <strain evidence="3">ATCC PRA-31</strain>
    </source>
</reference>
<feature type="compositionally biased region" description="Basic and acidic residues" evidence="1">
    <location>
        <begin position="72"/>
        <end position="82"/>
    </location>
</feature>
<organism evidence="2 4">
    <name type="scientific">Perkinsus olseni</name>
    <name type="common">Perkinsus atlanticus</name>
    <dbReference type="NCBI Taxonomy" id="32597"/>
    <lineage>
        <taxon>Eukaryota</taxon>
        <taxon>Sar</taxon>
        <taxon>Alveolata</taxon>
        <taxon>Perkinsozoa</taxon>
        <taxon>Perkinsea</taxon>
        <taxon>Perkinsida</taxon>
        <taxon>Perkinsidae</taxon>
        <taxon>Perkinsus</taxon>
    </lineage>
</organism>